<feature type="compositionally biased region" description="Pro residues" evidence="1">
    <location>
        <begin position="1205"/>
        <end position="1217"/>
    </location>
</feature>
<feature type="region of interest" description="Disordered" evidence="1">
    <location>
        <begin position="904"/>
        <end position="932"/>
    </location>
</feature>
<feature type="region of interest" description="Disordered" evidence="1">
    <location>
        <begin position="1006"/>
        <end position="1054"/>
    </location>
</feature>
<feature type="compositionally biased region" description="Low complexity" evidence="1">
    <location>
        <begin position="1085"/>
        <end position="1096"/>
    </location>
</feature>
<feature type="region of interest" description="Disordered" evidence="1">
    <location>
        <begin position="817"/>
        <end position="864"/>
    </location>
</feature>
<feature type="compositionally biased region" description="Pro residues" evidence="1">
    <location>
        <begin position="1780"/>
        <end position="1792"/>
    </location>
</feature>
<feature type="region of interest" description="Disordered" evidence="1">
    <location>
        <begin position="1"/>
        <end position="131"/>
    </location>
</feature>
<feature type="compositionally biased region" description="Low complexity" evidence="1">
    <location>
        <begin position="1905"/>
        <end position="1932"/>
    </location>
</feature>
<keyword evidence="3" id="KW-1185">Reference proteome</keyword>
<comment type="caution">
    <text evidence="2">The sequence shown here is derived from an EMBL/GenBank/DDBJ whole genome shotgun (WGS) entry which is preliminary data.</text>
</comment>
<feature type="compositionally biased region" description="Low complexity" evidence="1">
    <location>
        <begin position="1118"/>
        <end position="1134"/>
    </location>
</feature>
<feature type="region of interest" description="Disordered" evidence="1">
    <location>
        <begin position="1905"/>
        <end position="1959"/>
    </location>
</feature>
<sequence length="1959" mass="197422">MSLKELKSLAPWNWDAQATKHPPGKAALQDFEKLESVYCTKRDKKEGQSTQTPGPAKTPREHQRPAAGNENMGWETPASSGQGRKAASADRARTLLKRKAADLQTPQVQRPCRGGRERHSQHPDSSTPHTASQALLPETDVSHCAVSEHAGTAPASQAAATAITTAAVDASGEVATGTMYGTGTAVLGVKASQTPAPVPYDSSMRPPKWTPALTRGTPAALLAPSPSVSGGSGVRQRGYGGGSVSAALAMHFDSGTMGGGGVSRPWIQTPRTAHEAATATKQGSESAGEAGVTGRLERQRQRRQEDVASGGGGVGAEAADCMQGIQHPEEMMSPRAAPAGPTPPRQPDADASRMLTGGAVQEQTLQQQQQPAPADMDERGSLPNEYGMTACGCMSVSPRCAAAEVAGSHVTAVAATAEGAAATAAAPRPSSLLKLTPTTHKRFLLLGAVVEGISSALPRPRGPSNGGDSPMGRSHGLAAAGAAAHASQSAPAVYGQEDGQEYDPAVARPSPAAASHDAAPKSALHPDGGARGKALSGHAAASAEAAPQLTPASPASDEAAAAMLCLSQAGGRAAGWAQMGHGRMDSGLAADPHGGDRAAPAAPTSQSPLTQRQAAAAAAVAGGSSSGAVSRPGEDPAAAAVQGGVLAPFPAAPTAALQPGTAAAAAGELSSLAASGAAAAQAAAVATSSHAYIAPGSSSRIPAAAAAAASHQHRDHQGQPNDPACKDAQSNPAAAAVAQGDAGKLASSVIPFPRLAGIAPRPKPTSNPGPAALPAAKAASASLCQAAPSLGAAQPAQQSAVVGAAVPRAPEALSCQLPEQQRSQEPQQEPRQQQEQHLQRAGSAGNQVSAAGGHPHPAAITGSPLVATATPPIAPQCAAVAGAATADASAAAGTAVTGVVPTPAAAASPAPPSSTLADQPGPSSSAPAPAAAGVAQLSPQQLLVLGQLLGYFRVAGCRHPAAMSAAELVAAITGFCKSASIPPAPANIQTLASWLGALLALERQEPARPHAEAGQQQQQQQQPCRGSAAATTNTQEEPVQRPQEPHGPGAMQDLQGRPAEAKLAMQVQPEPPAPGSVMDDDKATSPSQQQQQSSQQPPQPTYAPERNPPPGDPHHPAAAEQRLQGQQQQPWQQQLHADNDCTQRQPAAVPCTAAGANENGCRGQAPVGALSDDAAPQPAGASQTERQSPIPPQQQLPRHMDGPAAMPPPPALGPPPSQQRLLQQPESMVLLPQQQIEERQHQQQQRGHESEATGAFELSCEHQHQQPHVQPQPLLPHPEQSERRIIATTAAASGAKYTPMDIDTASPPSSLARCLPILPLHPGRPLGPTPLEQLESDWLRLLSPAVTALYHQLESCQQALRAALLGTAAAAAAAAVAAATPVTAYGSAAASHPHKQQPASFPGEQASNVVRQQPAAAAACAPPRSSVEEAVEQEQPPAPLQPQQQQQQQQQPGALYAQQLLIALQQQRQRMAAAAAAAMDVGATGTASGAPVAAAPIVEADKRQEQLQLQPNTTSHSHACGISYLFPGAAAAALASHMTAAVSAPVGPMRTPAQPAQPQQLPLTEQPAAQATATTLQQRMSALGNGRRYGSAFQTVRPAAAGTAAAAAARASVAPAPQCTTSTSPPLLSSQQAKPQGQGRLASVPSMPEQQTTAADLMAACLPHQQAPAALAHGASAAAPIAAASAANTISGIQSNGTNGEAPLSVYEHHHSRLAVAHRPQTVTPPLLPACEYSQLQQQGPPPQLPPDSAVPVPPPAAPTAATASPLPATLNSGMLQPSPAAPPQPPPMQPSPFPPAAAPYLHTAAAGMYGYQRPLSTGSGWPMPYGHSYGWYPPSYNPPAAAAATAAGAAYAHAARMAYYGAVGAAASTAAAADCPSAAAALATTEHSPAAAAGATLLMEQLPSSLRHRSSSQSSGVPGARPPAAVGPLARSAANGTAAKQGRLRGKLAGNRAGGSNP</sequence>
<feature type="region of interest" description="Disordered" evidence="1">
    <location>
        <begin position="583"/>
        <end position="618"/>
    </location>
</feature>
<feature type="compositionally biased region" description="Basic and acidic residues" evidence="1">
    <location>
        <begin position="30"/>
        <end position="47"/>
    </location>
</feature>
<protein>
    <submittedName>
        <fullName evidence="2">Uncharacterized protein</fullName>
    </submittedName>
</protein>
<feature type="region of interest" description="Disordered" evidence="1">
    <location>
        <begin position="1616"/>
        <end position="1651"/>
    </location>
</feature>
<reference evidence="2 3" key="1">
    <citation type="journal article" date="2021" name="Sci. Rep.">
        <title>Genome sequencing of the multicellular alga Astrephomene provides insights into convergent evolution of germ-soma differentiation.</title>
        <authorList>
            <person name="Yamashita S."/>
            <person name="Yamamoto K."/>
            <person name="Matsuzaki R."/>
            <person name="Suzuki S."/>
            <person name="Yamaguchi H."/>
            <person name="Hirooka S."/>
            <person name="Minakuchi Y."/>
            <person name="Miyagishima S."/>
            <person name="Kawachi M."/>
            <person name="Toyoda A."/>
            <person name="Nozaki H."/>
        </authorList>
    </citation>
    <scope>NUCLEOTIDE SEQUENCE [LARGE SCALE GENOMIC DNA]</scope>
    <source>
        <strain evidence="2 3">NIES-4017</strain>
    </source>
</reference>
<feature type="compositionally biased region" description="Low complexity" evidence="1">
    <location>
        <begin position="534"/>
        <end position="554"/>
    </location>
</feature>
<accession>A0AAD3DJH0</accession>
<feature type="compositionally biased region" description="Low complexity" evidence="1">
    <location>
        <begin position="1441"/>
        <end position="1451"/>
    </location>
</feature>
<feature type="compositionally biased region" description="Low complexity" evidence="1">
    <location>
        <begin position="817"/>
        <end position="831"/>
    </location>
</feature>
<organism evidence="2 3">
    <name type="scientific">Astrephomene gubernaculifera</name>
    <dbReference type="NCBI Taxonomy" id="47775"/>
    <lineage>
        <taxon>Eukaryota</taxon>
        <taxon>Viridiplantae</taxon>
        <taxon>Chlorophyta</taxon>
        <taxon>core chlorophytes</taxon>
        <taxon>Chlorophyceae</taxon>
        <taxon>CS clade</taxon>
        <taxon>Chlamydomonadales</taxon>
        <taxon>Astrephomenaceae</taxon>
        <taxon>Astrephomene</taxon>
    </lineage>
</organism>
<gene>
    <name evidence="2" type="ORF">Agub_g3846</name>
</gene>
<dbReference type="EMBL" id="BMAR01000004">
    <property type="protein sequence ID" value="GFR42955.1"/>
    <property type="molecule type" value="Genomic_DNA"/>
</dbReference>
<feature type="region of interest" description="Disordered" evidence="1">
    <location>
        <begin position="455"/>
        <end position="554"/>
    </location>
</feature>
<feature type="compositionally biased region" description="Low complexity" evidence="1">
    <location>
        <begin position="1414"/>
        <end position="1423"/>
    </location>
</feature>
<feature type="compositionally biased region" description="Low complexity" evidence="1">
    <location>
        <begin position="922"/>
        <end position="932"/>
    </location>
</feature>
<feature type="compositionally biased region" description="Low complexity" evidence="1">
    <location>
        <begin position="504"/>
        <end position="523"/>
    </location>
</feature>
<feature type="region of interest" description="Disordered" evidence="1">
    <location>
        <begin position="1389"/>
        <end position="1451"/>
    </location>
</feature>
<feature type="compositionally biased region" description="Low complexity" evidence="1">
    <location>
        <begin position="1759"/>
        <end position="1769"/>
    </location>
</feature>
<evidence type="ECO:0000313" key="3">
    <source>
        <dbReference type="Proteomes" id="UP001054857"/>
    </source>
</evidence>
<feature type="region of interest" description="Disordered" evidence="1">
    <location>
        <begin position="703"/>
        <end position="739"/>
    </location>
</feature>
<feature type="compositionally biased region" description="Polar residues" evidence="1">
    <location>
        <begin position="603"/>
        <end position="613"/>
    </location>
</feature>
<dbReference type="Proteomes" id="UP001054857">
    <property type="component" value="Unassembled WGS sequence"/>
</dbReference>
<feature type="region of interest" description="Disordered" evidence="1">
    <location>
        <begin position="1067"/>
        <end position="1230"/>
    </location>
</feature>
<feature type="compositionally biased region" description="Basic and acidic residues" evidence="1">
    <location>
        <begin position="295"/>
        <end position="306"/>
    </location>
</feature>
<feature type="region of interest" description="Disordered" evidence="1">
    <location>
        <begin position="332"/>
        <end position="352"/>
    </location>
</feature>
<evidence type="ECO:0000256" key="1">
    <source>
        <dbReference type="SAM" id="MobiDB-lite"/>
    </source>
</evidence>
<feature type="compositionally biased region" description="Low complexity" evidence="1">
    <location>
        <begin position="478"/>
        <end position="492"/>
    </location>
</feature>
<name>A0AAD3DJH0_9CHLO</name>
<feature type="compositionally biased region" description="Low complexity" evidence="1">
    <location>
        <begin position="1616"/>
        <end position="1632"/>
    </location>
</feature>
<feature type="compositionally biased region" description="Pro residues" evidence="1">
    <location>
        <begin position="1097"/>
        <end position="1111"/>
    </location>
</feature>
<feature type="region of interest" description="Disordered" evidence="1">
    <location>
        <begin position="271"/>
        <end position="317"/>
    </location>
</feature>
<proteinExistence type="predicted"/>
<feature type="region of interest" description="Disordered" evidence="1">
    <location>
        <begin position="1735"/>
        <end position="1792"/>
    </location>
</feature>
<evidence type="ECO:0000313" key="2">
    <source>
        <dbReference type="EMBL" id="GFR42955.1"/>
    </source>
</evidence>